<protein>
    <submittedName>
        <fullName evidence="3">Uncharacterized protein</fullName>
    </submittedName>
</protein>
<dbReference type="Proteomes" id="UP001054902">
    <property type="component" value="Unassembled WGS sequence"/>
</dbReference>
<evidence type="ECO:0000313" key="4">
    <source>
        <dbReference type="Proteomes" id="UP001054902"/>
    </source>
</evidence>
<gene>
    <name evidence="3" type="ORF">CTEN210_01314</name>
</gene>
<comment type="caution">
    <text evidence="3">The sequence shown here is derived from an EMBL/GenBank/DDBJ whole genome shotgun (WGS) entry which is preliminary data.</text>
</comment>
<feature type="coiled-coil region" evidence="1">
    <location>
        <begin position="54"/>
        <end position="99"/>
    </location>
</feature>
<evidence type="ECO:0000256" key="2">
    <source>
        <dbReference type="SAM" id="MobiDB-lite"/>
    </source>
</evidence>
<sequence length="343" mass="41672">MAHLHLNNYDNPDIRQQSSGFDIPTGGLQQQPMVPTLLNMISQLTSLLNESYARQNINIQIQSKEHELNKKIEQLVSEVEYYKKECNRLKEEKEVLREKWGKSNWCIWIEKNRLKKEKENFQKKWEESVKVSSRREEENMKLRKKWKESNRCKWNELNRLKDENEHKKKNLEESISKCKVLEKDVQKYKEEKVKIQRKWKESNRYRWKEIHRQKDDMEIMQHDMEIMTQMLNTSNHHNYLLEKDVNYYSAECEKIKQEHEIVIQDLEKNIRHYKDLGDIYCSRIIKMAETNRTDITTTHSNRPFKTCNDVTRDMAVHYCTLHCRKLDHITESVEFTVDKHSRN</sequence>
<name>A0AAD3GZJ2_9STRA</name>
<proteinExistence type="predicted"/>
<dbReference type="AlphaFoldDB" id="A0AAD3GZJ2"/>
<feature type="coiled-coil region" evidence="1">
    <location>
        <begin position="249"/>
        <end position="276"/>
    </location>
</feature>
<evidence type="ECO:0000256" key="1">
    <source>
        <dbReference type="SAM" id="Coils"/>
    </source>
</evidence>
<feature type="region of interest" description="Disordered" evidence="2">
    <location>
        <begin position="1"/>
        <end position="25"/>
    </location>
</feature>
<accession>A0AAD3GZJ2</accession>
<evidence type="ECO:0000313" key="3">
    <source>
        <dbReference type="EMBL" id="GFH44840.1"/>
    </source>
</evidence>
<keyword evidence="4" id="KW-1185">Reference proteome</keyword>
<feature type="compositionally biased region" description="Polar residues" evidence="2">
    <location>
        <begin position="8"/>
        <end position="20"/>
    </location>
</feature>
<feature type="coiled-coil region" evidence="1">
    <location>
        <begin position="154"/>
        <end position="198"/>
    </location>
</feature>
<keyword evidence="1" id="KW-0175">Coiled coil</keyword>
<reference evidence="3 4" key="1">
    <citation type="journal article" date="2021" name="Sci. Rep.">
        <title>The genome of the diatom Chaetoceros tenuissimus carries an ancient integrated fragment of an extant virus.</title>
        <authorList>
            <person name="Hongo Y."/>
            <person name="Kimura K."/>
            <person name="Takaki Y."/>
            <person name="Yoshida Y."/>
            <person name="Baba S."/>
            <person name="Kobayashi G."/>
            <person name="Nagasaki K."/>
            <person name="Hano T."/>
            <person name="Tomaru Y."/>
        </authorList>
    </citation>
    <scope>NUCLEOTIDE SEQUENCE [LARGE SCALE GENOMIC DNA]</scope>
    <source>
        <strain evidence="3 4">NIES-3715</strain>
    </source>
</reference>
<dbReference type="EMBL" id="BLLK01000020">
    <property type="protein sequence ID" value="GFH44840.1"/>
    <property type="molecule type" value="Genomic_DNA"/>
</dbReference>
<organism evidence="3 4">
    <name type="scientific">Chaetoceros tenuissimus</name>
    <dbReference type="NCBI Taxonomy" id="426638"/>
    <lineage>
        <taxon>Eukaryota</taxon>
        <taxon>Sar</taxon>
        <taxon>Stramenopiles</taxon>
        <taxon>Ochrophyta</taxon>
        <taxon>Bacillariophyta</taxon>
        <taxon>Coscinodiscophyceae</taxon>
        <taxon>Chaetocerotophycidae</taxon>
        <taxon>Chaetocerotales</taxon>
        <taxon>Chaetocerotaceae</taxon>
        <taxon>Chaetoceros</taxon>
    </lineage>
</organism>